<evidence type="ECO:0000313" key="5">
    <source>
        <dbReference type="Proteomes" id="UP000248079"/>
    </source>
</evidence>
<protein>
    <submittedName>
        <fullName evidence="4">Serine hydrolase</fullName>
    </submittedName>
</protein>
<dbReference type="RefSeq" id="WP_110359235.1">
    <property type="nucleotide sequence ID" value="NZ_QFLI01000001.1"/>
</dbReference>
<keyword evidence="1" id="KW-0732">Signal</keyword>
<dbReference type="AlphaFoldDB" id="A0A2V4A2Q5"/>
<keyword evidence="4" id="KW-0378">Hydrolase</keyword>
<comment type="caution">
    <text evidence="4">The sequence shown here is derived from an EMBL/GenBank/DDBJ whole genome shotgun (WGS) entry which is preliminary data.</text>
</comment>
<evidence type="ECO:0000259" key="2">
    <source>
        <dbReference type="Pfam" id="PF00144"/>
    </source>
</evidence>
<evidence type="ECO:0000256" key="1">
    <source>
        <dbReference type="SAM" id="SignalP"/>
    </source>
</evidence>
<feature type="chain" id="PRO_5015984747" evidence="1">
    <location>
        <begin position="25"/>
        <end position="522"/>
    </location>
</feature>
<dbReference type="PANTHER" id="PTHR46825">
    <property type="entry name" value="D-ALANYL-D-ALANINE-CARBOXYPEPTIDASE/ENDOPEPTIDASE AMPH"/>
    <property type="match status" value="1"/>
</dbReference>
<dbReference type="GO" id="GO:0016787">
    <property type="term" value="F:hydrolase activity"/>
    <property type="evidence" value="ECO:0007669"/>
    <property type="project" value="UniProtKB-KW"/>
</dbReference>
<dbReference type="OrthoDB" id="1522765at2"/>
<dbReference type="Pfam" id="PF11954">
    <property type="entry name" value="DUF3471"/>
    <property type="match status" value="1"/>
</dbReference>
<keyword evidence="5" id="KW-1185">Reference proteome</keyword>
<dbReference type="InterPro" id="IPR050491">
    <property type="entry name" value="AmpC-like"/>
</dbReference>
<dbReference type="Proteomes" id="UP000248079">
    <property type="component" value="Unassembled WGS sequence"/>
</dbReference>
<organism evidence="4 5">
    <name type="scientific">Marinifilum breve</name>
    <dbReference type="NCBI Taxonomy" id="2184082"/>
    <lineage>
        <taxon>Bacteria</taxon>
        <taxon>Pseudomonadati</taxon>
        <taxon>Bacteroidota</taxon>
        <taxon>Bacteroidia</taxon>
        <taxon>Marinilabiliales</taxon>
        <taxon>Marinifilaceae</taxon>
    </lineage>
</organism>
<dbReference type="InterPro" id="IPR001466">
    <property type="entry name" value="Beta-lactam-related"/>
</dbReference>
<dbReference type="Gene3D" id="2.40.128.600">
    <property type="match status" value="1"/>
</dbReference>
<name>A0A2V4A2Q5_9BACT</name>
<dbReference type="Pfam" id="PF00144">
    <property type="entry name" value="Beta-lactamase"/>
    <property type="match status" value="1"/>
</dbReference>
<evidence type="ECO:0000259" key="3">
    <source>
        <dbReference type="Pfam" id="PF11954"/>
    </source>
</evidence>
<feature type="signal peptide" evidence="1">
    <location>
        <begin position="1"/>
        <end position="24"/>
    </location>
</feature>
<feature type="domain" description="Beta-lactamase-related" evidence="2">
    <location>
        <begin position="45"/>
        <end position="364"/>
    </location>
</feature>
<sequence length="522" mass="58611">MFKTKLFSSMLLLLFCLSTSLANAQGLSSAQIDSLANKTLESFPLAGFAVSVVHNGEVIHAKGYGVRSIESKKAVDENTLFAIASNSKSFTAAALAILVDEGKLSWKDKVVKHIPEFTMYNSYVRDNFTVEDLLCHRSGLGLGAGDLMIFPDGSDFTIDDILNSFQHQIPVSDFRTKYDYDNLLYIVAGEIIHRLSGMSWAEFVEEKIMKPLQMNASAGSFKRIKNRDNLAVPHSSEYGDLEIVDAYTNPLMDAAGGIYASVNDLNQWLLMHLNGGKYGEDKQLFSKQNQNNMWRAHTMLNFSAKGSGKYQNHYKAYGLGWVIEDYKGYTIISHTGGLPGMLSKTVLIPELNVGIAVLTNTLPGGYAYYMMPQAIIDSYIEATPTDWNAFAAERLKGTQNKVDSVVNAVWNTVDLAKDVVIKKEDYIGFYRDNWFGKMEVYEKDGELWMRSLRSPKLTGKMYYYKANSFAVKWAYRDMNCDAFAMFALDEEGKAQSLKMKGISPNIDFSFDFQDLDLKRVEE</sequence>
<reference evidence="4 5" key="1">
    <citation type="submission" date="2018-05" db="EMBL/GenBank/DDBJ databases">
        <title>Marinifilum breve JC075T sp. nov., a marine bacterium isolated from Yongle Blue Hole in the South China Sea.</title>
        <authorList>
            <person name="Fu T."/>
        </authorList>
    </citation>
    <scope>NUCLEOTIDE SEQUENCE [LARGE SCALE GENOMIC DNA]</scope>
    <source>
        <strain evidence="4 5">JC075</strain>
    </source>
</reference>
<feature type="domain" description="Peptidase S12 Pab87-related C-terminal" evidence="3">
    <location>
        <begin position="424"/>
        <end position="519"/>
    </location>
</feature>
<dbReference type="InterPro" id="IPR021860">
    <property type="entry name" value="Peptidase_S12_Pab87-rel_C"/>
</dbReference>
<evidence type="ECO:0000313" key="4">
    <source>
        <dbReference type="EMBL" id="PXY03079.1"/>
    </source>
</evidence>
<dbReference type="PANTHER" id="PTHR46825:SF15">
    <property type="entry name" value="BETA-LACTAMASE-RELATED DOMAIN-CONTAINING PROTEIN"/>
    <property type="match status" value="1"/>
</dbReference>
<accession>A0A2V4A2Q5</accession>
<gene>
    <name evidence="4" type="ORF">DF185_03030</name>
</gene>
<dbReference type="Gene3D" id="3.40.710.10">
    <property type="entry name" value="DD-peptidase/beta-lactamase superfamily"/>
    <property type="match status" value="1"/>
</dbReference>
<proteinExistence type="predicted"/>
<dbReference type="InterPro" id="IPR012338">
    <property type="entry name" value="Beta-lactam/transpept-like"/>
</dbReference>
<dbReference type="SUPFAM" id="SSF56601">
    <property type="entry name" value="beta-lactamase/transpeptidase-like"/>
    <property type="match status" value="1"/>
</dbReference>
<dbReference type="EMBL" id="QFLI01000001">
    <property type="protein sequence ID" value="PXY03079.1"/>
    <property type="molecule type" value="Genomic_DNA"/>
</dbReference>